<dbReference type="OMA" id="LPQLAYK"/>
<dbReference type="PANTHER" id="PTHR22767">
    <property type="entry name" value="N-TERMINAL ACETYLTRANSFERASE-RELATED"/>
    <property type="match status" value="1"/>
</dbReference>
<dbReference type="PANTHER" id="PTHR22767:SF3">
    <property type="entry name" value="N-ALPHA-ACETYLTRANSFERASE 25, NATB AUXILIARY SUBUNIT"/>
    <property type="match status" value="1"/>
</dbReference>
<dbReference type="Proteomes" id="UP000000689">
    <property type="component" value="Chromosome 1"/>
</dbReference>
<evidence type="ECO:0000313" key="2">
    <source>
        <dbReference type="EMBL" id="CCD22840.1"/>
    </source>
</evidence>
<dbReference type="GO" id="GO:0007010">
    <property type="term" value="P:cytoskeleton organization"/>
    <property type="evidence" value="ECO:0007669"/>
    <property type="project" value="EnsemblFungi"/>
</dbReference>
<dbReference type="OrthoDB" id="1874341at2759"/>
<dbReference type="KEGG" id="ndi:NDAI_0A06860"/>
<reference evidence="2 3" key="1">
    <citation type="journal article" date="2011" name="Proc. Natl. Acad. Sci. U.S.A.">
        <title>Evolutionary erosion of yeast sex chromosomes by mating-type switching accidents.</title>
        <authorList>
            <person name="Gordon J.L."/>
            <person name="Armisen D."/>
            <person name="Proux-Wera E."/>
            <person name="Oheigeartaigh S.S."/>
            <person name="Byrne K.P."/>
            <person name="Wolfe K.H."/>
        </authorList>
    </citation>
    <scope>NUCLEOTIDE SEQUENCE [LARGE SCALE GENOMIC DNA]</scope>
    <source>
        <strain evidence="3">ATCC 10597 / BCRC 20456 / CBS 421 / NBRC 0211 / NRRL Y-12639</strain>
    </source>
</reference>
<dbReference type="GO" id="GO:0031416">
    <property type="term" value="C:NatB complex"/>
    <property type="evidence" value="ECO:0007669"/>
    <property type="project" value="EnsemblFungi"/>
</dbReference>
<dbReference type="GO" id="GO:0004596">
    <property type="term" value="F:protein-N-terminal amino-acid acetyltransferase activity"/>
    <property type="evidence" value="ECO:0007669"/>
    <property type="project" value="EnsemblFungi"/>
</dbReference>
<keyword evidence="3" id="KW-1185">Reference proteome</keyword>
<dbReference type="EMBL" id="HE580267">
    <property type="protein sequence ID" value="CCD22840.1"/>
    <property type="molecule type" value="Genomic_DNA"/>
</dbReference>
<name>G0W4V2_NAUDC</name>
<organism evidence="2 3">
    <name type="scientific">Naumovozyma dairenensis (strain ATCC 10597 / BCRC 20456 / CBS 421 / NBRC 0211 / NRRL Y-12639)</name>
    <name type="common">Saccharomyces dairenensis</name>
    <dbReference type="NCBI Taxonomy" id="1071378"/>
    <lineage>
        <taxon>Eukaryota</taxon>
        <taxon>Fungi</taxon>
        <taxon>Dikarya</taxon>
        <taxon>Ascomycota</taxon>
        <taxon>Saccharomycotina</taxon>
        <taxon>Saccharomycetes</taxon>
        <taxon>Saccharomycetales</taxon>
        <taxon>Saccharomycetaceae</taxon>
        <taxon>Naumovozyma</taxon>
    </lineage>
</organism>
<proteinExistence type="inferred from homology"/>
<dbReference type="HOGENOM" id="CLU_019572_0_0_1"/>
<dbReference type="AlphaFoldDB" id="G0W4V2"/>
<dbReference type="STRING" id="1071378.G0W4V2"/>
<dbReference type="eggNOG" id="KOG2053">
    <property type="taxonomic scope" value="Eukaryota"/>
</dbReference>
<comment type="similarity">
    <text evidence="1">Belongs to the MDM20/NAA25 family.</text>
</comment>
<dbReference type="GO" id="GO:0032956">
    <property type="term" value="P:regulation of actin cytoskeleton organization"/>
    <property type="evidence" value="ECO:0007669"/>
    <property type="project" value="EnsemblFungi"/>
</dbReference>
<gene>
    <name evidence="2" type="primary">NDAI0A06860</name>
    <name evidence="2" type="ordered locus">NDAI_0A06860</name>
</gene>
<dbReference type="Pfam" id="PF09797">
    <property type="entry name" value="NatB_MDM20"/>
    <property type="match status" value="1"/>
</dbReference>
<dbReference type="InterPro" id="IPR019183">
    <property type="entry name" value="NAA25_NatB_aux_su"/>
</dbReference>
<dbReference type="RefSeq" id="XP_003668083.1">
    <property type="nucleotide sequence ID" value="XM_003668035.1"/>
</dbReference>
<evidence type="ECO:0000256" key="1">
    <source>
        <dbReference type="ARBA" id="ARBA00006298"/>
    </source>
</evidence>
<sequence>MELGRSEEALHVYEKANFKYPSYNLVSQWFAKALEDFNYGRMGTASGQMARFEDVSNLPSREYYFWQALCIVAQFKFQKYTMSEQETKILPQLVYKNLCNIRPFQTNQEIIVFGFVIEEFFFSDKEKVEELINLIIPELSKSVDLYFKNFLVKFLDQLGNYQLLFESCHTILKSIDDFEVIKSLLKAGKELGRTKIELFEIIDSFVGDSRNSRLGRLEGDLIFNDEITEASLFHYTEKLHNKPCFAVDISYYKTKIPDELLKKVMSNFDSDLIHDANVFALSVHDLDSVQYFSKHKETLANKSKTDYSKCSTFILDIVKGRIFGKNPTLNDLVLSLTILENYQQQDPYNFDTCVWLIAIYIYLGLIPLAYSHYENLKIKNVQCDSLDYMIYSRFSSLFPAKQHDLLNKTFEEHNKLYTNSLTNLPQFIKIAFERKSYSKIIGMLQFREQLEHSLVRWMKTCDLAQLRRLSNDKRAQLLKIMHQGWETRKLTGATEWSDNRDWTIFEKNMKSSELPDILSPMNIRNEWVTLNFLKEFMIEAIPSGKQLEHIDTELEKLFSEQTFESVLTENFTSVESWSFKIFYDLYKNDGKELRKLLEEVATTLSDTTAWKMTHYYLIQLSTLKTLDNFKRIKDTKIKQLIKENIQRLRTSSDLKFKNYSSQLSKASENLKKGSNLELLEALGYDPLGASGLHAALLTVQKAVKNL</sequence>
<accession>G0W4V2</accession>
<dbReference type="GeneID" id="11494380"/>
<protein>
    <submittedName>
        <fullName evidence="2">Uncharacterized protein</fullName>
    </submittedName>
</protein>
<dbReference type="GO" id="GO:0000001">
    <property type="term" value="P:mitochondrion inheritance"/>
    <property type="evidence" value="ECO:0007669"/>
    <property type="project" value="EnsemblFungi"/>
</dbReference>
<evidence type="ECO:0000313" key="3">
    <source>
        <dbReference type="Proteomes" id="UP000000689"/>
    </source>
</evidence>